<proteinExistence type="inferred from homology"/>
<dbReference type="InterPro" id="IPR016181">
    <property type="entry name" value="Acyl_CoA_acyltransferase"/>
</dbReference>
<accession>A0AAD4FT74</accession>
<dbReference type="Proteomes" id="UP000016487">
    <property type="component" value="Unassembled WGS sequence"/>
</dbReference>
<dbReference type="InterPro" id="IPR002123">
    <property type="entry name" value="Plipid/glycerol_acylTrfase"/>
</dbReference>
<dbReference type="CDD" id="cd07986">
    <property type="entry name" value="LPLAT_ACT14924-like"/>
    <property type="match status" value="1"/>
</dbReference>
<evidence type="ECO:0000256" key="5">
    <source>
        <dbReference type="ARBA" id="ARBA00023315"/>
    </source>
</evidence>
<evidence type="ECO:0000256" key="3">
    <source>
        <dbReference type="ARBA" id="ARBA00022679"/>
    </source>
</evidence>
<evidence type="ECO:0000256" key="4">
    <source>
        <dbReference type="ARBA" id="ARBA00023098"/>
    </source>
</evidence>
<comment type="function">
    <text evidence="9">Catalyzes the first step in the biosynthesis of ornithine lipids, which are phosphorus-free membrane lipids. Catalyzes the 3-hydroxyacyl-acyl carrier protein-dependent acylation of ornithine to form lyso-ornithine lipid (LOL).</text>
</comment>
<evidence type="ECO:0000259" key="11">
    <source>
        <dbReference type="SMART" id="SM00563"/>
    </source>
</evidence>
<dbReference type="PANTHER" id="PTHR37323">
    <property type="entry name" value="GCN5-RELATED N-ACETYLTRANSFERASE"/>
    <property type="match status" value="1"/>
</dbReference>
<feature type="domain" description="Phospholipid/glycerol acyltransferase" evidence="11">
    <location>
        <begin position="110"/>
        <end position="227"/>
    </location>
</feature>
<evidence type="ECO:0000313" key="13">
    <source>
        <dbReference type="Proteomes" id="UP000016487"/>
    </source>
</evidence>
<keyword evidence="5" id="KW-0012">Acyltransferase</keyword>
<dbReference type="SUPFAM" id="SSF55729">
    <property type="entry name" value="Acyl-CoA N-acyltransferases (Nat)"/>
    <property type="match status" value="1"/>
</dbReference>
<protein>
    <recommendedName>
        <fullName evidence="8">L-ornithine N(alpha)-acyltransferase</fullName>
        <ecNumber evidence="7">2.3.2.30</ecNumber>
    </recommendedName>
</protein>
<comment type="caution">
    <text evidence="12">The sequence shown here is derived from an EMBL/GenBank/DDBJ whole genome shotgun (WGS) entry which is preliminary data.</text>
</comment>
<dbReference type="Pfam" id="PF19576">
    <property type="entry name" value="Acyltransf_2"/>
    <property type="match status" value="1"/>
</dbReference>
<dbReference type="GO" id="GO:0043810">
    <property type="term" value="F:ornithine-acyl [acyl carrier protein] N-acyltransferase activity"/>
    <property type="evidence" value="ECO:0007669"/>
    <property type="project" value="UniProtKB-EC"/>
</dbReference>
<evidence type="ECO:0000256" key="7">
    <source>
        <dbReference type="ARBA" id="ARBA00039058"/>
    </source>
</evidence>
<dbReference type="SMART" id="SM00563">
    <property type="entry name" value="PlsC"/>
    <property type="match status" value="1"/>
</dbReference>
<dbReference type="InterPro" id="IPR052351">
    <property type="entry name" value="Ornithine_N-alpha-AT"/>
</dbReference>
<evidence type="ECO:0000256" key="2">
    <source>
        <dbReference type="ARBA" id="ARBA00022516"/>
    </source>
</evidence>
<evidence type="ECO:0000313" key="12">
    <source>
        <dbReference type="EMBL" id="KAF7774278.1"/>
    </source>
</evidence>
<comment type="similarity">
    <text evidence="6">Belongs to the acetyltransferase family. OlsB subfamily.</text>
</comment>
<dbReference type="SUPFAM" id="SSF69593">
    <property type="entry name" value="Glycerol-3-phosphate (1)-acyltransferase"/>
    <property type="match status" value="1"/>
</dbReference>
<dbReference type="EC" id="2.3.2.30" evidence="7"/>
<comment type="catalytic activity">
    <reaction evidence="10">
        <text>a (3R)-hydroxyacyl-[ACP] + L-ornithine = a lyso-ornithine lipid + holo-[ACP] + H(+)</text>
        <dbReference type="Rhea" id="RHEA:20633"/>
        <dbReference type="Rhea" id="RHEA-COMP:9685"/>
        <dbReference type="Rhea" id="RHEA-COMP:9945"/>
        <dbReference type="ChEBI" id="CHEBI:15378"/>
        <dbReference type="ChEBI" id="CHEBI:46911"/>
        <dbReference type="ChEBI" id="CHEBI:64479"/>
        <dbReference type="ChEBI" id="CHEBI:78827"/>
        <dbReference type="ChEBI" id="CHEBI:138482"/>
        <dbReference type="EC" id="2.3.2.30"/>
    </reaction>
    <physiologicalReaction direction="left-to-right" evidence="10">
        <dbReference type="Rhea" id="RHEA:20634"/>
    </physiologicalReaction>
</comment>
<dbReference type="GO" id="GO:0006629">
    <property type="term" value="P:lipid metabolic process"/>
    <property type="evidence" value="ECO:0007669"/>
    <property type="project" value="UniProtKB-KW"/>
</dbReference>
<keyword evidence="4" id="KW-0443">Lipid metabolism</keyword>
<keyword evidence="3" id="KW-0808">Transferase</keyword>
<reference evidence="12" key="1">
    <citation type="journal article" date="2012" name="J. Bacteriol.">
        <title>Genome sequences of type strains of seven species of the marine bacterium Pseudoalteromonas.</title>
        <authorList>
            <person name="Xie B.B."/>
            <person name="Shu Y.L."/>
            <person name="Qin Q.L."/>
            <person name="Rong J.C."/>
            <person name="Zhang X.Y."/>
            <person name="Chen X.L."/>
            <person name="Shi M."/>
            <person name="He H.L."/>
            <person name="Zhou B.C."/>
            <person name="Zhang Y.Z."/>
        </authorList>
    </citation>
    <scope>NUCLEOTIDE SEQUENCE</scope>
    <source>
        <strain evidence="12">DSM 8771</strain>
    </source>
</reference>
<evidence type="ECO:0000256" key="8">
    <source>
        <dbReference type="ARBA" id="ARBA00039866"/>
    </source>
</evidence>
<name>A0AAD4FT74_9GAMM</name>
<dbReference type="EMBL" id="AHBZ03000014">
    <property type="protein sequence ID" value="KAF7774278.1"/>
    <property type="molecule type" value="Genomic_DNA"/>
</dbReference>
<reference evidence="12" key="2">
    <citation type="submission" date="2015-03" db="EMBL/GenBank/DDBJ databases">
        <title>Genome sequence of Pseudoalteromonas citrea.</title>
        <authorList>
            <person name="Xie B.-B."/>
            <person name="Rong J.-C."/>
            <person name="Qin Q.-L."/>
            <person name="Zhang Y.-Z."/>
        </authorList>
    </citation>
    <scope>NUCLEOTIDE SEQUENCE</scope>
    <source>
        <strain evidence="12">DSM 8771</strain>
    </source>
</reference>
<gene>
    <name evidence="12" type="ORF">PCIT_a0696</name>
</gene>
<organism evidence="12 13">
    <name type="scientific">Pseudoalteromonas citrea</name>
    <dbReference type="NCBI Taxonomy" id="43655"/>
    <lineage>
        <taxon>Bacteria</taxon>
        <taxon>Pseudomonadati</taxon>
        <taxon>Pseudomonadota</taxon>
        <taxon>Gammaproteobacteria</taxon>
        <taxon>Alteromonadales</taxon>
        <taxon>Pseudoalteromonadaceae</taxon>
        <taxon>Pseudoalteromonas</taxon>
    </lineage>
</organism>
<dbReference type="PANTHER" id="PTHR37323:SF1">
    <property type="entry name" value="L-ORNITHINE N(ALPHA)-ACYLTRANSFERASE"/>
    <property type="match status" value="1"/>
</dbReference>
<comment type="pathway">
    <text evidence="1">Lipid metabolism.</text>
</comment>
<evidence type="ECO:0000256" key="10">
    <source>
        <dbReference type="ARBA" id="ARBA00047785"/>
    </source>
</evidence>
<keyword evidence="2" id="KW-0444">Lipid biosynthesis</keyword>
<evidence type="ECO:0000256" key="1">
    <source>
        <dbReference type="ARBA" id="ARBA00005189"/>
    </source>
</evidence>
<dbReference type="InterPro" id="IPR045746">
    <property type="entry name" value="ACT14924-like_Acyltransf_dom"/>
</dbReference>
<dbReference type="AlphaFoldDB" id="A0AAD4FT74"/>
<evidence type="ECO:0000256" key="6">
    <source>
        <dbReference type="ARBA" id="ARBA00038095"/>
    </source>
</evidence>
<dbReference type="Pfam" id="PF13444">
    <property type="entry name" value="Acetyltransf_5"/>
    <property type="match status" value="1"/>
</dbReference>
<sequence length="598" mass="68323">MSYKCQNLATSLSQDIFTLWLLHTLTESIMISVDKVIEANLPQLENSPKVKGLVKKGLGYLLHEQEFIAFADTYPHLQGIEFVEQVLDELDFDARFKPKQVEHIPSEGSIVIVANHPIGSLDALALIRVIAKVRPDLKVVANRMLMSVTPMHSLLLPVDNLSGTSRRKELANIQLHLKQEGALLIFPAGEVSRLSATGIKDCKWNSGFLRIAKKANCPILPIFIKAKNSPLFYGTSMIYKPLASLLLVKEMFKQRQKSLEFEIGASIPPESYLIDNIKDKEIVSLIRKQLYRLSSKKSLPLKTQSPIAVPECKKELKKAIKECELLGQTQDGMQIYLYNYQGSSVIFRELGRLREIAFRAVGEGSGKRRDIDRYDMHYQHLVLWDTEQLELVGAYRLASAKHVIEEHGQQGLYTDSLFSYSEQMQPYFERGLELGRSFVQPKYWGRKSLDYLWYGIGAFVKRYPEHRYLFGAVSLSNSLPDEAKAMLVYHYQHYFARLDNHAQPNNEYKLTNAQLTHYKSLFHGEDIKEDFAELKHILANMGAQVPTLFKQYTEICDYEGANFLSFSIDPDFNNCIDGLVLVDLEKLKPQKAKRYLGE</sequence>
<evidence type="ECO:0000256" key="9">
    <source>
        <dbReference type="ARBA" id="ARBA00045724"/>
    </source>
</evidence>